<dbReference type="EMBL" id="CACVKT020006919">
    <property type="protein sequence ID" value="CAC5404153.1"/>
    <property type="molecule type" value="Genomic_DNA"/>
</dbReference>
<dbReference type="Proteomes" id="UP000507470">
    <property type="component" value="Unassembled WGS sequence"/>
</dbReference>
<evidence type="ECO:0000313" key="1">
    <source>
        <dbReference type="EMBL" id="CAC5404153.1"/>
    </source>
</evidence>
<reference evidence="1 2" key="1">
    <citation type="submission" date="2020-06" db="EMBL/GenBank/DDBJ databases">
        <authorList>
            <person name="Li R."/>
            <person name="Bekaert M."/>
        </authorList>
    </citation>
    <scope>NUCLEOTIDE SEQUENCE [LARGE SCALE GENOMIC DNA]</scope>
    <source>
        <strain evidence="2">wild</strain>
    </source>
</reference>
<organism evidence="1 2">
    <name type="scientific">Mytilus coruscus</name>
    <name type="common">Sea mussel</name>
    <dbReference type="NCBI Taxonomy" id="42192"/>
    <lineage>
        <taxon>Eukaryota</taxon>
        <taxon>Metazoa</taxon>
        <taxon>Spiralia</taxon>
        <taxon>Lophotrochozoa</taxon>
        <taxon>Mollusca</taxon>
        <taxon>Bivalvia</taxon>
        <taxon>Autobranchia</taxon>
        <taxon>Pteriomorphia</taxon>
        <taxon>Mytilida</taxon>
        <taxon>Mytiloidea</taxon>
        <taxon>Mytilidae</taxon>
        <taxon>Mytilinae</taxon>
        <taxon>Mytilus</taxon>
    </lineage>
</organism>
<dbReference type="AlphaFoldDB" id="A0A6J8D5Z6"/>
<dbReference type="Gene3D" id="3.10.10.10">
    <property type="entry name" value="HIV Type 1 Reverse Transcriptase, subunit A, domain 1"/>
    <property type="match status" value="1"/>
</dbReference>
<evidence type="ECO:0000313" key="2">
    <source>
        <dbReference type="Proteomes" id="UP000507470"/>
    </source>
</evidence>
<proteinExistence type="predicted"/>
<name>A0A6J8D5Z6_MYTCO</name>
<dbReference type="InterPro" id="IPR043502">
    <property type="entry name" value="DNA/RNA_pol_sf"/>
</dbReference>
<dbReference type="SUPFAM" id="SSF56672">
    <property type="entry name" value="DNA/RNA polymerases"/>
    <property type="match status" value="1"/>
</dbReference>
<accession>A0A6J8D5Z6</accession>
<dbReference type="OrthoDB" id="6157736at2759"/>
<dbReference type="Gene3D" id="2.40.70.10">
    <property type="entry name" value="Acid Proteases"/>
    <property type="match status" value="1"/>
</dbReference>
<sequence length="279" mass="31039">MGASELLLNLRNWEFVHSAIVADLGNISGILGLDFLSKNEVTINASKGTLSFPNFTVKLLLIRTFRLHVHVYSLPTRYTFRAGPKCLYAGNLGGILEPVNGFQRENHALIPKSVFKTSDTEVVFSVLNPTPNTVILRKNLTVASLQPIEDIMEKNFHRPTSSINEACIIPEHLKSLTDNVFDDLSYEQKSDLEKVISAYSDIFVGPDGKLGRTNLVEHSIITETDRPVKVPPGRLPISQREVAAAEIDKMLKNDIIEPSYSAYAAPIVFVRKSESTTRF</sequence>
<dbReference type="InterPro" id="IPR021109">
    <property type="entry name" value="Peptidase_aspartic_dom_sf"/>
</dbReference>
<keyword evidence="2" id="KW-1185">Reference proteome</keyword>
<protein>
    <submittedName>
        <fullName evidence="1">Uncharacterized protein</fullName>
    </submittedName>
</protein>
<gene>
    <name evidence="1" type="ORF">MCOR_37974</name>
</gene>